<dbReference type="OrthoDB" id="2218484at2"/>
<name>A0A1V2JJI5_PSEAZ</name>
<comment type="caution">
    <text evidence="1">The sequence shown here is derived from an EMBL/GenBank/DDBJ whole genome shotgun (WGS) entry which is preliminary data.</text>
</comment>
<protein>
    <recommendedName>
        <fullName evidence="3">Phosphotriesterase</fullName>
    </recommendedName>
</protein>
<keyword evidence="2" id="KW-1185">Reference proteome</keyword>
<gene>
    <name evidence="1" type="ORF">BLL37_11155</name>
</gene>
<dbReference type="InterPro" id="IPR029278">
    <property type="entry name" value="Imm26"/>
</dbReference>
<dbReference type="Proteomes" id="UP000188559">
    <property type="component" value="Unassembled WGS sequence"/>
</dbReference>
<reference evidence="1 2" key="1">
    <citation type="submission" date="2016-10" db="EMBL/GenBank/DDBJ databases">
        <title>Pseudomonas lactis sp. nov. and Pseudomonas paralactis sp. nov., isolated from bovine raw milk.</title>
        <authorList>
            <person name="Von Neubeck M."/>
            <person name="Huptas C."/>
            <person name="Glueck C."/>
            <person name="Krewinkel M."/>
            <person name="Stoeckel M."/>
            <person name="Stressler T."/>
            <person name="Fischer L."/>
            <person name="Hinrichs J."/>
            <person name="Scherer S."/>
            <person name="Wenning M."/>
        </authorList>
    </citation>
    <scope>NUCLEOTIDE SEQUENCE [LARGE SCALE GENOMIC DNA]</scope>
    <source>
        <strain evidence="1 2">DSM 18862</strain>
    </source>
</reference>
<dbReference type="RefSeq" id="WP_071494648.1">
    <property type="nucleotide sequence ID" value="NZ_LT629702.1"/>
</dbReference>
<proteinExistence type="predicted"/>
<evidence type="ECO:0000313" key="1">
    <source>
        <dbReference type="EMBL" id="ONH45533.1"/>
    </source>
</evidence>
<dbReference type="EMBL" id="MNPV01000003">
    <property type="protein sequence ID" value="ONH45533.1"/>
    <property type="molecule type" value="Genomic_DNA"/>
</dbReference>
<organism evidence="1 2">
    <name type="scientific">Pseudomonas azotoformans</name>
    <dbReference type="NCBI Taxonomy" id="47878"/>
    <lineage>
        <taxon>Bacteria</taxon>
        <taxon>Pseudomonadati</taxon>
        <taxon>Pseudomonadota</taxon>
        <taxon>Gammaproteobacteria</taxon>
        <taxon>Pseudomonadales</taxon>
        <taxon>Pseudomonadaceae</taxon>
        <taxon>Pseudomonas</taxon>
    </lineage>
</organism>
<accession>A0A1V2JJI5</accession>
<sequence>MSDLTFFGWDKKPRTTLRAIKPGDIFCFKFTEDTFGFGRILSTMDEGHCAEILDFFSTEPAISAQQLEQAKRVSHPILLNSYGLFDKKSSGEWRIIASDPGYTPENIEGFYFIYGVPGDLKKIDILGNDSPISDAQAKAYPSCVPKSDAHVKSFIALA</sequence>
<dbReference type="AlphaFoldDB" id="A0A1V2JJI5"/>
<evidence type="ECO:0008006" key="3">
    <source>
        <dbReference type="Google" id="ProtNLM"/>
    </source>
</evidence>
<evidence type="ECO:0000313" key="2">
    <source>
        <dbReference type="Proteomes" id="UP000188559"/>
    </source>
</evidence>
<dbReference type="Pfam" id="PF15428">
    <property type="entry name" value="Imm26"/>
    <property type="match status" value="1"/>
</dbReference>
<dbReference type="GeneID" id="57376714"/>